<dbReference type="OrthoDB" id="2990361at2"/>
<organism evidence="2 3">
    <name type="scientific">Gracilibacillus ureilyticus</name>
    <dbReference type="NCBI Taxonomy" id="531814"/>
    <lineage>
        <taxon>Bacteria</taxon>
        <taxon>Bacillati</taxon>
        <taxon>Bacillota</taxon>
        <taxon>Bacilli</taxon>
        <taxon>Bacillales</taxon>
        <taxon>Bacillaceae</taxon>
        <taxon>Gracilibacillus</taxon>
    </lineage>
</organism>
<accession>A0A1H9NM52</accession>
<dbReference type="RefSeq" id="WP_089739783.1">
    <property type="nucleotide sequence ID" value="NZ_FOGL01000003.1"/>
</dbReference>
<dbReference type="STRING" id="531814.SAMN04487944_103203"/>
<dbReference type="EMBL" id="FOGL01000003">
    <property type="protein sequence ID" value="SER36725.1"/>
    <property type="molecule type" value="Genomic_DNA"/>
</dbReference>
<proteinExistence type="predicted"/>
<feature type="transmembrane region" description="Helical" evidence="1">
    <location>
        <begin position="56"/>
        <end position="73"/>
    </location>
</feature>
<keyword evidence="1" id="KW-1133">Transmembrane helix</keyword>
<evidence type="ECO:0000313" key="3">
    <source>
        <dbReference type="Proteomes" id="UP000199687"/>
    </source>
</evidence>
<dbReference type="AlphaFoldDB" id="A0A1H9NM52"/>
<keyword evidence="1" id="KW-0472">Membrane</keyword>
<dbReference type="Proteomes" id="UP000199687">
    <property type="component" value="Unassembled WGS sequence"/>
</dbReference>
<keyword evidence="1" id="KW-0812">Transmembrane</keyword>
<evidence type="ECO:0000313" key="2">
    <source>
        <dbReference type="EMBL" id="SER36725.1"/>
    </source>
</evidence>
<gene>
    <name evidence="2" type="ORF">SAMN04487944_103203</name>
</gene>
<protein>
    <submittedName>
        <fullName evidence="2">Uncharacterized protein</fullName>
    </submittedName>
</protein>
<name>A0A1H9NM52_9BACI</name>
<evidence type="ECO:0000256" key="1">
    <source>
        <dbReference type="SAM" id="Phobius"/>
    </source>
</evidence>
<keyword evidence="3" id="KW-1185">Reference proteome</keyword>
<reference evidence="2 3" key="1">
    <citation type="submission" date="2016-10" db="EMBL/GenBank/DDBJ databases">
        <authorList>
            <person name="de Groot N.N."/>
        </authorList>
    </citation>
    <scope>NUCLEOTIDE SEQUENCE [LARGE SCALE GENOMIC DNA]</scope>
    <source>
        <strain evidence="2 3">CGMCC 1.7727</strain>
    </source>
</reference>
<sequence length="101" mass="11737">MKKILALALVFFIVYIPSHYVDNKPADQTIILIVAKDIQDNEIQPATNGTDKFKDIYIPIIVLILTAFFYHNLNNHYPKLFQKLSARFYQSNYLVSFLSPK</sequence>